<dbReference type="SUPFAM" id="SSF51294">
    <property type="entry name" value="Hedgehog/intein (Hint) domain"/>
    <property type="match status" value="1"/>
</dbReference>
<dbReference type="NCBIfam" id="TIGR01445">
    <property type="entry name" value="intein_Nterm"/>
    <property type="match status" value="1"/>
</dbReference>
<dbReference type="Pfam" id="PF07591">
    <property type="entry name" value="PT-HINT"/>
    <property type="match status" value="1"/>
</dbReference>
<dbReference type="NCBIfam" id="TIGR01443">
    <property type="entry name" value="intein_Cterm"/>
    <property type="match status" value="1"/>
</dbReference>
<dbReference type="InterPro" id="IPR030934">
    <property type="entry name" value="Intein_C"/>
</dbReference>
<accession>A0A7H9ATM7</accession>
<dbReference type="InterPro" id="IPR003587">
    <property type="entry name" value="Hint_dom_N"/>
</dbReference>
<dbReference type="Gene3D" id="2.170.16.10">
    <property type="entry name" value="Hedgehog/Intein (Hint) domain"/>
    <property type="match status" value="1"/>
</dbReference>
<keyword evidence="1" id="KW-1133">Transmembrane helix</keyword>
<keyword evidence="5" id="KW-1185">Reference proteome</keyword>
<keyword evidence="1" id="KW-0812">Transmembrane</keyword>
<dbReference type="SMART" id="SM00306">
    <property type="entry name" value="HintN"/>
    <property type="match status" value="1"/>
</dbReference>
<evidence type="ECO:0000313" key="4">
    <source>
        <dbReference type="EMBL" id="QLG46841.1"/>
    </source>
</evidence>
<dbReference type="Pfam" id="PF14107">
    <property type="entry name" value="DUF4280"/>
    <property type="match status" value="1"/>
</dbReference>
<feature type="transmembrane region" description="Helical" evidence="1">
    <location>
        <begin position="127"/>
        <end position="151"/>
    </location>
</feature>
<name>A0A7H9ATM7_9FLAO</name>
<organism evidence="4 5">
    <name type="scientific">Costertonia aggregata</name>
    <dbReference type="NCBI Taxonomy" id="343403"/>
    <lineage>
        <taxon>Bacteria</taxon>
        <taxon>Pseudomonadati</taxon>
        <taxon>Bacteroidota</taxon>
        <taxon>Flavobacteriia</taxon>
        <taxon>Flavobacteriales</taxon>
        <taxon>Flavobacteriaceae</taxon>
        <taxon>Costertonia</taxon>
    </lineage>
</organism>
<dbReference type="InterPro" id="IPR025460">
    <property type="entry name" value="DUF4280"/>
</dbReference>
<gene>
    <name evidence="4" type="ORF">HYG79_16275</name>
</gene>
<feature type="transmembrane region" description="Helical" evidence="1">
    <location>
        <begin position="157"/>
        <end position="178"/>
    </location>
</feature>
<evidence type="ECO:0000313" key="5">
    <source>
        <dbReference type="Proteomes" id="UP000509302"/>
    </source>
</evidence>
<dbReference type="RefSeq" id="WP_179243120.1">
    <property type="nucleotide sequence ID" value="NZ_CP058595.1"/>
</dbReference>
<reference evidence="4 5" key="1">
    <citation type="journal article" date="2006" name="Int. J. Syst. Evol. Microbiol.">
        <title>Costertonia aggregata gen. nov., sp. nov., a mesophilic marine bacterium of the family Flavobacteriaceae, isolated from a mature biofilm.</title>
        <authorList>
            <person name="Kwon K.K."/>
            <person name="Lee Y.K."/>
            <person name="Lee H.K."/>
        </authorList>
    </citation>
    <scope>NUCLEOTIDE SEQUENCE [LARGE SCALE GENOMIC DNA]</scope>
    <source>
        <strain evidence="4 5">KCCM 42265</strain>
    </source>
</reference>
<dbReference type="InterPro" id="IPR006141">
    <property type="entry name" value="Intein_N"/>
</dbReference>
<feature type="domain" description="Hint" evidence="3">
    <location>
        <begin position="256"/>
        <end position="352"/>
    </location>
</feature>
<dbReference type="CDD" id="cd00081">
    <property type="entry name" value="Hint"/>
    <property type="match status" value="1"/>
</dbReference>
<dbReference type="SMART" id="SM00305">
    <property type="entry name" value="HintC"/>
    <property type="match status" value="1"/>
</dbReference>
<dbReference type="InterPro" id="IPR003586">
    <property type="entry name" value="Hint_dom_C"/>
</dbReference>
<evidence type="ECO:0000259" key="2">
    <source>
        <dbReference type="SMART" id="SM00305"/>
    </source>
</evidence>
<keyword evidence="1" id="KW-0472">Membrane</keyword>
<sequence>MGAKKYVPQGTYLACDKGTAPMEFKITNNNNSFLFDEPIANTGDMVPMVNVQPFGTCSVTGSACVPAPVAWDGFEDGIFVGYFNPLLEDSVLPCSVGGKIEIFYSLEEAEAACAEEEGGFWSTLGKVALVVAAVALIVVTGGAAIAAIAAVGAASGALATGIAVTVAALEVAGCLLTVKALYDYSQDGDEEALFKEVALGFLFLGAGKAIEKGFRMWRAGRAADDVVEVVDDVIEAGDDVAKIADDVPYDQLGKTEPCFLAGTLVKTPNGTKEIEKLTAGDKVLSYNVKKNRVEEKNIVRTYNNWTDRYFNLKTENNSSIDATSKHLFWITDIKKWLPTKELAIGMPVLSSSGDIEKITSISTTTVVDLPTFNLEIEEYHNYFVGHLGILVHNQNKPSLFESTTKTPTEIYTVTDKASGKVVYVGQTTQGTSTRISQHAAEGGIKAEWDNPGKYDIDTPKSGNWTPYEAHAWEQHHIEKNGGKANLANKKNAITKAKYDKFGNLHNPC</sequence>
<evidence type="ECO:0000259" key="3">
    <source>
        <dbReference type="SMART" id="SM00306"/>
    </source>
</evidence>
<dbReference type="PROSITE" id="PS50818">
    <property type="entry name" value="INTEIN_C_TER"/>
    <property type="match status" value="1"/>
</dbReference>
<dbReference type="GO" id="GO:0016539">
    <property type="term" value="P:intein-mediated protein splicing"/>
    <property type="evidence" value="ECO:0007669"/>
    <property type="project" value="InterPro"/>
</dbReference>
<feature type="domain" description="Hint" evidence="2">
    <location>
        <begin position="352"/>
        <end position="399"/>
    </location>
</feature>
<dbReference type="Proteomes" id="UP000509302">
    <property type="component" value="Chromosome"/>
</dbReference>
<evidence type="ECO:0000256" key="1">
    <source>
        <dbReference type="SAM" id="Phobius"/>
    </source>
</evidence>
<dbReference type="KEGG" id="cagg:HYG79_16275"/>
<dbReference type="EMBL" id="CP058595">
    <property type="protein sequence ID" value="QLG46841.1"/>
    <property type="molecule type" value="Genomic_DNA"/>
</dbReference>
<protein>
    <submittedName>
        <fullName evidence="4">DUF4280 domain-containing protein</fullName>
    </submittedName>
</protein>
<dbReference type="PROSITE" id="PS50817">
    <property type="entry name" value="INTEIN_N_TER"/>
    <property type="match status" value="1"/>
</dbReference>
<dbReference type="InterPro" id="IPR036844">
    <property type="entry name" value="Hint_dom_sf"/>
</dbReference>
<dbReference type="AlphaFoldDB" id="A0A7H9ATM7"/>
<proteinExistence type="predicted"/>